<dbReference type="EMBL" id="CAEKKB010000007">
    <property type="protein sequence ID" value="CAB4316816.1"/>
    <property type="molecule type" value="Genomic_DNA"/>
</dbReference>
<accession>A0A6J5XS94</accession>
<organism evidence="2 3">
    <name type="scientific">Prunus armeniaca</name>
    <name type="common">Apricot</name>
    <name type="synonym">Armeniaca vulgaris</name>
    <dbReference type="NCBI Taxonomy" id="36596"/>
    <lineage>
        <taxon>Eukaryota</taxon>
        <taxon>Viridiplantae</taxon>
        <taxon>Streptophyta</taxon>
        <taxon>Embryophyta</taxon>
        <taxon>Tracheophyta</taxon>
        <taxon>Spermatophyta</taxon>
        <taxon>Magnoliopsida</taxon>
        <taxon>eudicotyledons</taxon>
        <taxon>Gunneridae</taxon>
        <taxon>Pentapetalae</taxon>
        <taxon>rosids</taxon>
        <taxon>fabids</taxon>
        <taxon>Rosales</taxon>
        <taxon>Rosaceae</taxon>
        <taxon>Amygdaloideae</taxon>
        <taxon>Amygdaleae</taxon>
        <taxon>Prunus</taxon>
    </lineage>
</organism>
<dbReference type="Proteomes" id="UP000507245">
    <property type="component" value="Unassembled WGS sequence"/>
</dbReference>
<proteinExistence type="predicted"/>
<keyword evidence="1" id="KW-0732">Signal</keyword>
<reference evidence="3" key="1">
    <citation type="journal article" date="2020" name="Genome Biol.">
        <title>Gamete binning: chromosome-level and haplotype-resolved genome assembly enabled by high-throughput single-cell sequencing of gamete genomes.</title>
        <authorList>
            <person name="Campoy J.A."/>
            <person name="Sun H."/>
            <person name="Goel M."/>
            <person name="Jiao W.-B."/>
            <person name="Folz-Donahue K."/>
            <person name="Wang N."/>
            <person name="Rubio M."/>
            <person name="Liu C."/>
            <person name="Kukat C."/>
            <person name="Ruiz D."/>
            <person name="Huettel B."/>
            <person name="Schneeberger K."/>
        </authorList>
    </citation>
    <scope>NUCLEOTIDE SEQUENCE [LARGE SCALE GENOMIC DNA]</scope>
    <source>
        <strain evidence="3">cv. Rojo Pasion</strain>
    </source>
</reference>
<dbReference type="OrthoDB" id="10328756at2759"/>
<evidence type="ECO:0000256" key="1">
    <source>
        <dbReference type="SAM" id="SignalP"/>
    </source>
</evidence>
<dbReference type="AlphaFoldDB" id="A0A6J5XS94"/>
<protein>
    <submittedName>
        <fullName evidence="2">Uncharacterized protein</fullName>
    </submittedName>
</protein>
<sequence>MGGMVVPRGLVILVVLIACLATSVLADADDNDDRISDFPVSAPAPSPDQTPMSPINKKVYAAGMVCEQMHEGIIRVPGVYSKCTTTCMEPCIRTLVDGVYSCTFGCTKSLSTQFATGMAQVESYFGACHNSCKNH</sequence>
<feature type="chain" id="PRO_5026793627" evidence="1">
    <location>
        <begin position="27"/>
        <end position="135"/>
    </location>
</feature>
<gene>
    <name evidence="2" type="ORF">ORAREDHAP_LOCUS43101</name>
</gene>
<keyword evidence="3" id="KW-1185">Reference proteome</keyword>
<feature type="signal peptide" evidence="1">
    <location>
        <begin position="1"/>
        <end position="26"/>
    </location>
</feature>
<name>A0A6J5XS94_PRUAR</name>
<evidence type="ECO:0000313" key="3">
    <source>
        <dbReference type="Proteomes" id="UP000507245"/>
    </source>
</evidence>
<evidence type="ECO:0000313" key="2">
    <source>
        <dbReference type="EMBL" id="CAB4316816.1"/>
    </source>
</evidence>